<evidence type="ECO:0000313" key="2">
    <source>
        <dbReference type="Proteomes" id="UP000280834"/>
    </source>
</evidence>
<dbReference type="AlphaFoldDB" id="A0A0R3QHM2"/>
<name>A0A0R3QHM2_9BILA</name>
<keyword evidence="2" id="KW-1185">Reference proteome</keyword>
<evidence type="ECO:0000313" key="3">
    <source>
        <dbReference type="WBParaSite" id="BTMF_0000589001-mRNA-1"/>
    </source>
</evidence>
<protein>
    <submittedName>
        <fullName evidence="1 3">Uncharacterized protein</fullName>
    </submittedName>
</protein>
<dbReference type="Proteomes" id="UP000280834">
    <property type="component" value="Unassembled WGS sequence"/>
</dbReference>
<sequence length="49" mass="5636">MLFVLLEIILQSSVRPRPQLMRILGLGILQVTPPCELIWKLKNLGRPKI</sequence>
<organism evidence="3">
    <name type="scientific">Brugia timori</name>
    <dbReference type="NCBI Taxonomy" id="42155"/>
    <lineage>
        <taxon>Eukaryota</taxon>
        <taxon>Metazoa</taxon>
        <taxon>Ecdysozoa</taxon>
        <taxon>Nematoda</taxon>
        <taxon>Chromadorea</taxon>
        <taxon>Rhabditida</taxon>
        <taxon>Spirurina</taxon>
        <taxon>Spiruromorpha</taxon>
        <taxon>Filarioidea</taxon>
        <taxon>Onchocercidae</taxon>
        <taxon>Brugia</taxon>
    </lineage>
</organism>
<proteinExistence type="predicted"/>
<evidence type="ECO:0000313" key="1">
    <source>
        <dbReference type="EMBL" id="VDO17753.1"/>
    </source>
</evidence>
<accession>A0A0R3QHM2</accession>
<reference evidence="3" key="1">
    <citation type="submission" date="2017-02" db="UniProtKB">
        <authorList>
            <consortium name="WormBaseParasite"/>
        </authorList>
    </citation>
    <scope>IDENTIFICATION</scope>
</reference>
<dbReference type="WBParaSite" id="BTMF_0000589001-mRNA-1">
    <property type="protein sequence ID" value="BTMF_0000589001-mRNA-1"/>
    <property type="gene ID" value="BTMF_0000589001"/>
</dbReference>
<dbReference type="EMBL" id="UZAG01005425">
    <property type="protein sequence ID" value="VDO17753.1"/>
    <property type="molecule type" value="Genomic_DNA"/>
</dbReference>
<reference evidence="1 2" key="2">
    <citation type="submission" date="2018-11" db="EMBL/GenBank/DDBJ databases">
        <authorList>
            <consortium name="Pathogen Informatics"/>
        </authorList>
    </citation>
    <scope>NUCLEOTIDE SEQUENCE [LARGE SCALE GENOMIC DNA]</scope>
</reference>
<gene>
    <name evidence="1" type="ORF">BTMF_LOCUS5155</name>
</gene>